<feature type="compositionally biased region" description="Basic and acidic residues" evidence="2">
    <location>
        <begin position="239"/>
        <end position="270"/>
    </location>
</feature>
<keyword evidence="1" id="KW-0175">Coiled coil</keyword>
<organism evidence="3 4">
    <name type="scientific">Leucocoprinus birnbaumii</name>
    <dbReference type="NCBI Taxonomy" id="56174"/>
    <lineage>
        <taxon>Eukaryota</taxon>
        <taxon>Fungi</taxon>
        <taxon>Dikarya</taxon>
        <taxon>Basidiomycota</taxon>
        <taxon>Agaricomycotina</taxon>
        <taxon>Agaricomycetes</taxon>
        <taxon>Agaricomycetidae</taxon>
        <taxon>Agaricales</taxon>
        <taxon>Agaricineae</taxon>
        <taxon>Agaricaceae</taxon>
        <taxon>Leucocoprinus</taxon>
    </lineage>
</organism>
<name>A0AAD5VWF8_9AGAR</name>
<evidence type="ECO:0000313" key="3">
    <source>
        <dbReference type="EMBL" id="KAJ3571799.1"/>
    </source>
</evidence>
<comment type="caution">
    <text evidence="3">The sequence shown here is derived from an EMBL/GenBank/DDBJ whole genome shotgun (WGS) entry which is preliminary data.</text>
</comment>
<feature type="region of interest" description="Disordered" evidence="2">
    <location>
        <begin position="336"/>
        <end position="365"/>
    </location>
</feature>
<feature type="compositionally biased region" description="Polar residues" evidence="2">
    <location>
        <begin position="57"/>
        <end position="68"/>
    </location>
</feature>
<feature type="compositionally biased region" description="Basic and acidic residues" evidence="2">
    <location>
        <begin position="297"/>
        <end position="309"/>
    </location>
</feature>
<keyword evidence="4" id="KW-1185">Reference proteome</keyword>
<gene>
    <name evidence="3" type="ORF">NP233_g3524</name>
</gene>
<feature type="compositionally biased region" description="Low complexity" evidence="2">
    <location>
        <begin position="338"/>
        <end position="361"/>
    </location>
</feature>
<dbReference type="AlphaFoldDB" id="A0AAD5VWF8"/>
<feature type="compositionally biased region" description="Basic residues" evidence="2">
    <location>
        <begin position="271"/>
        <end position="283"/>
    </location>
</feature>
<feature type="region of interest" description="Disordered" evidence="2">
    <location>
        <begin position="238"/>
        <end position="309"/>
    </location>
</feature>
<evidence type="ECO:0000313" key="4">
    <source>
        <dbReference type="Proteomes" id="UP001213000"/>
    </source>
</evidence>
<feature type="coiled-coil region" evidence="1">
    <location>
        <begin position="463"/>
        <end position="516"/>
    </location>
</feature>
<feature type="region of interest" description="Disordered" evidence="2">
    <location>
        <begin position="384"/>
        <end position="423"/>
    </location>
</feature>
<proteinExistence type="predicted"/>
<protein>
    <submittedName>
        <fullName evidence="3">Uncharacterized protein</fullName>
    </submittedName>
</protein>
<dbReference type="EMBL" id="JANIEX010000170">
    <property type="protein sequence ID" value="KAJ3571799.1"/>
    <property type="molecule type" value="Genomic_DNA"/>
</dbReference>
<feature type="region of interest" description="Disordered" evidence="2">
    <location>
        <begin position="160"/>
        <end position="179"/>
    </location>
</feature>
<dbReference type="Proteomes" id="UP001213000">
    <property type="component" value="Unassembled WGS sequence"/>
</dbReference>
<accession>A0AAD5VWF8</accession>
<sequence>MSAKGLPPAVRLDLLLPLSHPSSQQSPSHHSSEGGARPFRPPPSSSPYVVPEAPKSMSRTPPISNNQVVHVKPRGLTPIIITPSSSRAHTPVQLLPLPPALVFPQPDLTMLGKPEVKKLKISPKLEPVNLEPLLPTKKEVPCRAMAVVDDDEVERAEERIHVRRDRNDQSNQQLPTPQTTPLAQALDTIHDNDRHNCDCGSDKGKSGESNLRYTSTHTGKTVSFAPLLLDSVRPISLDPEARPPVDPYHPERVPARERDVERGRKRERGPSRFRNHERHRHRPAPYDLKSRPASSKDSQESSKASEKCNPRVYTGQLKLGDIAAAAALVMNEADQVNSSSGSTDSSSTGHSVSSDSVPTSSAFATTTTGPTPILALSSCSATTLAQQSAMPTPTPTPPHHHHNSAQQMVDHQHPIKGDLDPHSRPSRAIHEAADEMMQLFTNEFHSRMARERELMQEHLSRERQQLFADVQREREALERARADLQREREMLRGEVVKELCEENEALKARIRQLQAALDVVQGGRP</sequence>
<evidence type="ECO:0000256" key="1">
    <source>
        <dbReference type="SAM" id="Coils"/>
    </source>
</evidence>
<feature type="compositionally biased region" description="Polar residues" evidence="2">
    <location>
        <begin position="169"/>
        <end position="179"/>
    </location>
</feature>
<feature type="compositionally biased region" description="Basic and acidic residues" evidence="2">
    <location>
        <begin position="410"/>
        <end position="423"/>
    </location>
</feature>
<evidence type="ECO:0000256" key="2">
    <source>
        <dbReference type="SAM" id="MobiDB-lite"/>
    </source>
</evidence>
<feature type="region of interest" description="Disordered" evidence="2">
    <location>
        <begin position="1"/>
        <end position="70"/>
    </location>
</feature>
<feature type="compositionally biased region" description="Low complexity" evidence="2">
    <location>
        <begin position="14"/>
        <end position="29"/>
    </location>
</feature>
<reference evidence="3" key="1">
    <citation type="submission" date="2022-07" db="EMBL/GenBank/DDBJ databases">
        <title>Genome Sequence of Leucocoprinus birnbaumii.</title>
        <authorList>
            <person name="Buettner E."/>
        </authorList>
    </citation>
    <scope>NUCLEOTIDE SEQUENCE</scope>
    <source>
        <strain evidence="3">VT141</strain>
    </source>
</reference>